<reference evidence="2" key="2">
    <citation type="journal article" date="2023" name="BMC Genomics">
        <title>Pest status, molecular evolution, and epigenetic factors derived from the genome assembly of Frankliniella fusca, a thysanopteran phytovirus vector.</title>
        <authorList>
            <person name="Catto M.A."/>
            <person name="Labadie P.E."/>
            <person name="Jacobson A.L."/>
            <person name="Kennedy G.G."/>
            <person name="Srinivasan R."/>
            <person name="Hunt B.G."/>
        </authorList>
    </citation>
    <scope>NUCLEOTIDE SEQUENCE</scope>
    <source>
        <strain evidence="2">PL_HMW_Pooled</strain>
    </source>
</reference>
<comment type="caution">
    <text evidence="2">The sequence shown here is derived from an EMBL/GenBank/DDBJ whole genome shotgun (WGS) entry which is preliminary data.</text>
</comment>
<proteinExistence type="predicted"/>
<accession>A0AAE1LAZ1</accession>
<feature type="coiled-coil region" evidence="1">
    <location>
        <begin position="29"/>
        <end position="77"/>
    </location>
</feature>
<evidence type="ECO:0000313" key="2">
    <source>
        <dbReference type="EMBL" id="KAK3912815.1"/>
    </source>
</evidence>
<reference evidence="2" key="1">
    <citation type="submission" date="2021-07" db="EMBL/GenBank/DDBJ databases">
        <authorList>
            <person name="Catto M.A."/>
            <person name="Jacobson A."/>
            <person name="Kennedy G."/>
            <person name="Labadie P."/>
            <person name="Hunt B.G."/>
            <person name="Srinivasan R."/>
        </authorList>
    </citation>
    <scope>NUCLEOTIDE SEQUENCE</scope>
    <source>
        <strain evidence="2">PL_HMW_Pooled</strain>
        <tissue evidence="2">Head</tissue>
    </source>
</reference>
<organism evidence="2 4">
    <name type="scientific">Frankliniella fusca</name>
    <dbReference type="NCBI Taxonomy" id="407009"/>
    <lineage>
        <taxon>Eukaryota</taxon>
        <taxon>Metazoa</taxon>
        <taxon>Ecdysozoa</taxon>
        <taxon>Arthropoda</taxon>
        <taxon>Hexapoda</taxon>
        <taxon>Insecta</taxon>
        <taxon>Pterygota</taxon>
        <taxon>Neoptera</taxon>
        <taxon>Paraneoptera</taxon>
        <taxon>Thysanoptera</taxon>
        <taxon>Terebrantia</taxon>
        <taxon>Thripoidea</taxon>
        <taxon>Thripidae</taxon>
        <taxon>Frankliniella</taxon>
    </lineage>
</organism>
<dbReference type="AlphaFoldDB" id="A0AAE1LAZ1"/>
<dbReference type="EMBL" id="JAHWGI010001404">
    <property type="protein sequence ID" value="KAK3929847.1"/>
    <property type="molecule type" value="Genomic_DNA"/>
</dbReference>
<dbReference type="Proteomes" id="UP001219518">
    <property type="component" value="Unassembled WGS sequence"/>
</dbReference>
<evidence type="ECO:0000256" key="1">
    <source>
        <dbReference type="SAM" id="Coils"/>
    </source>
</evidence>
<evidence type="ECO:0000313" key="4">
    <source>
        <dbReference type="Proteomes" id="UP001219518"/>
    </source>
</evidence>
<gene>
    <name evidence="2" type="ORF">KUF71_004765</name>
    <name evidence="3" type="ORF">KUF71_020240</name>
</gene>
<dbReference type="Gene3D" id="3.30.70.1820">
    <property type="entry name" value="L1 transposable element, RRM domain"/>
    <property type="match status" value="1"/>
</dbReference>
<keyword evidence="4" id="KW-1185">Reference proteome</keyword>
<keyword evidence="1" id="KW-0175">Coiled coil</keyword>
<dbReference type="EMBL" id="JAHWGI010000302">
    <property type="protein sequence ID" value="KAK3912815.1"/>
    <property type="molecule type" value="Genomic_DNA"/>
</dbReference>
<protein>
    <submittedName>
        <fullName evidence="2">LINE-1 retrotransposable element ORF1 protein</fullName>
    </submittedName>
</protein>
<dbReference type="PANTHER" id="PTHR11505">
    <property type="entry name" value="L1 TRANSPOSABLE ELEMENT-RELATED"/>
    <property type="match status" value="1"/>
</dbReference>
<dbReference type="InterPro" id="IPR004244">
    <property type="entry name" value="Transposase_22"/>
</dbReference>
<sequence length="217" mass="24666">MAPKTKNNLGEMSSAELQALISAAVSAAVNPLLEKLDKIQTELEDLQAEVKLKNDEIRKLKEEMTVKLDEREQYSRRNNLRIFGVPESDNENTDELVIDVAKKMGVQLSESSIDRSHRIGKKGLQPRPIIVKLVRYNTRADLFRAKRNLKGSGLTVREDLTKLRLNLLKSAVEAYSTQSVWTSDGIIMVKIPHLRHPFRVIDDSSFKMLLARHPPEQ</sequence>
<name>A0AAE1LAZ1_9NEOP</name>
<evidence type="ECO:0000313" key="3">
    <source>
        <dbReference type="EMBL" id="KAK3929847.1"/>
    </source>
</evidence>